<sequence>MHNCNTLQREGKYVNIQKMLDIPNSTMKQRKCHELVTNCNALKTMHDNTMH</sequence>
<dbReference type="EMBL" id="GBRH01195802">
    <property type="protein sequence ID" value="JAE02094.1"/>
    <property type="molecule type" value="Transcribed_RNA"/>
</dbReference>
<name>A0A0A9ET00_ARUDO</name>
<evidence type="ECO:0000313" key="1">
    <source>
        <dbReference type="EMBL" id="JAE02094.1"/>
    </source>
</evidence>
<organism evidence="1">
    <name type="scientific">Arundo donax</name>
    <name type="common">Giant reed</name>
    <name type="synonym">Donax arundinaceus</name>
    <dbReference type="NCBI Taxonomy" id="35708"/>
    <lineage>
        <taxon>Eukaryota</taxon>
        <taxon>Viridiplantae</taxon>
        <taxon>Streptophyta</taxon>
        <taxon>Embryophyta</taxon>
        <taxon>Tracheophyta</taxon>
        <taxon>Spermatophyta</taxon>
        <taxon>Magnoliopsida</taxon>
        <taxon>Liliopsida</taxon>
        <taxon>Poales</taxon>
        <taxon>Poaceae</taxon>
        <taxon>PACMAD clade</taxon>
        <taxon>Arundinoideae</taxon>
        <taxon>Arundineae</taxon>
        <taxon>Arundo</taxon>
    </lineage>
</organism>
<dbReference type="AlphaFoldDB" id="A0A0A9ET00"/>
<protein>
    <submittedName>
        <fullName evidence="1">Uncharacterized protein</fullName>
    </submittedName>
</protein>
<reference evidence="1" key="1">
    <citation type="submission" date="2014-09" db="EMBL/GenBank/DDBJ databases">
        <authorList>
            <person name="Magalhaes I.L.F."/>
            <person name="Oliveira U."/>
            <person name="Santos F.R."/>
            <person name="Vidigal T.H.D.A."/>
            <person name="Brescovit A.D."/>
            <person name="Santos A.J."/>
        </authorList>
    </citation>
    <scope>NUCLEOTIDE SEQUENCE</scope>
    <source>
        <tissue evidence="1">Shoot tissue taken approximately 20 cm above the soil surface</tissue>
    </source>
</reference>
<accession>A0A0A9ET00</accession>
<proteinExistence type="predicted"/>
<reference evidence="1" key="2">
    <citation type="journal article" date="2015" name="Data Brief">
        <title>Shoot transcriptome of the giant reed, Arundo donax.</title>
        <authorList>
            <person name="Barrero R.A."/>
            <person name="Guerrero F.D."/>
            <person name="Moolhuijzen P."/>
            <person name="Goolsby J.A."/>
            <person name="Tidwell J."/>
            <person name="Bellgard S.E."/>
            <person name="Bellgard M.I."/>
        </authorList>
    </citation>
    <scope>NUCLEOTIDE SEQUENCE</scope>
    <source>
        <tissue evidence="1">Shoot tissue taken approximately 20 cm above the soil surface</tissue>
    </source>
</reference>